<dbReference type="PROSITE" id="PS50181">
    <property type="entry name" value="FBOX"/>
    <property type="match status" value="1"/>
</dbReference>
<dbReference type="Gene3D" id="2.120.10.80">
    <property type="entry name" value="Kelch-type beta propeller"/>
    <property type="match status" value="2"/>
</dbReference>
<dbReference type="EMBL" id="AP019301">
    <property type="protein sequence ID" value="BBH02650.1"/>
    <property type="molecule type" value="Genomic_DNA"/>
</dbReference>
<dbReference type="InterPro" id="IPR036047">
    <property type="entry name" value="F-box-like_dom_sf"/>
</dbReference>
<dbReference type="Pfam" id="PF00646">
    <property type="entry name" value="F-box"/>
    <property type="match status" value="1"/>
</dbReference>
<evidence type="ECO:0000259" key="2">
    <source>
        <dbReference type="PROSITE" id="PS50181"/>
    </source>
</evidence>
<gene>
    <name evidence="3" type="ORF">Prudu_013292</name>
</gene>
<dbReference type="SMART" id="SM00256">
    <property type="entry name" value="FBOX"/>
    <property type="match status" value="1"/>
</dbReference>
<dbReference type="InterPro" id="IPR006652">
    <property type="entry name" value="Kelch_1"/>
</dbReference>
<evidence type="ECO:0000313" key="3">
    <source>
        <dbReference type="EMBL" id="BBH02650.1"/>
    </source>
</evidence>
<organism evidence="3">
    <name type="scientific">Prunus dulcis</name>
    <name type="common">Almond</name>
    <name type="synonym">Amygdalus dulcis</name>
    <dbReference type="NCBI Taxonomy" id="3755"/>
    <lineage>
        <taxon>Eukaryota</taxon>
        <taxon>Viridiplantae</taxon>
        <taxon>Streptophyta</taxon>
        <taxon>Embryophyta</taxon>
        <taxon>Tracheophyta</taxon>
        <taxon>Spermatophyta</taxon>
        <taxon>Magnoliopsida</taxon>
        <taxon>eudicotyledons</taxon>
        <taxon>Gunneridae</taxon>
        <taxon>Pentapetalae</taxon>
        <taxon>rosids</taxon>
        <taxon>fabids</taxon>
        <taxon>Rosales</taxon>
        <taxon>Rosaceae</taxon>
        <taxon>Amygdaloideae</taxon>
        <taxon>Amygdaleae</taxon>
        <taxon>Prunus</taxon>
    </lineage>
</organism>
<protein>
    <submittedName>
        <fullName evidence="3">Galactose oxidase/kelch repeat superfamily protein</fullName>
    </submittedName>
</protein>
<proteinExistence type="predicted"/>
<dbReference type="SUPFAM" id="SSF117281">
    <property type="entry name" value="Kelch motif"/>
    <property type="match status" value="1"/>
</dbReference>
<dbReference type="GO" id="GO:0019005">
    <property type="term" value="C:SCF ubiquitin ligase complex"/>
    <property type="evidence" value="ECO:0007669"/>
    <property type="project" value="TreeGrafter"/>
</dbReference>
<dbReference type="AlphaFoldDB" id="A0A4Y1REG4"/>
<feature type="region of interest" description="Disordered" evidence="1">
    <location>
        <begin position="70"/>
        <end position="94"/>
    </location>
</feature>
<dbReference type="CDD" id="cd22157">
    <property type="entry name" value="F-box_AtFBW1-like"/>
    <property type="match status" value="1"/>
</dbReference>
<feature type="domain" description="F-box" evidence="2">
    <location>
        <begin position="133"/>
        <end position="179"/>
    </location>
</feature>
<dbReference type="PANTHER" id="PTHR47712">
    <property type="entry name" value="OS09G0555300 PROTEIN"/>
    <property type="match status" value="1"/>
</dbReference>
<dbReference type="SUPFAM" id="SSF81383">
    <property type="entry name" value="F-box domain"/>
    <property type="match status" value="1"/>
</dbReference>
<reference evidence="3" key="1">
    <citation type="journal article" date="2019" name="Science">
        <title>Mutation of a bHLH transcription factor allowed almond domestication.</title>
        <authorList>
            <person name="Sanchez-Perez R."/>
            <person name="Pavan S."/>
            <person name="Mazzeo R."/>
            <person name="Moldovan C."/>
            <person name="Aiese Cigliano R."/>
            <person name="Del Cueto J."/>
            <person name="Ricciardi F."/>
            <person name="Lotti C."/>
            <person name="Ricciardi L."/>
            <person name="Dicenta F."/>
            <person name="Lopez-Marques R.L."/>
            <person name="Lindberg Moller B."/>
        </authorList>
    </citation>
    <scope>NUCLEOTIDE SEQUENCE</scope>
</reference>
<dbReference type="Pfam" id="PF01344">
    <property type="entry name" value="Kelch_1"/>
    <property type="match status" value="2"/>
</dbReference>
<feature type="region of interest" description="Disordered" evidence="1">
    <location>
        <begin position="27"/>
        <end position="46"/>
    </location>
</feature>
<evidence type="ECO:0000256" key="1">
    <source>
        <dbReference type="SAM" id="MobiDB-lite"/>
    </source>
</evidence>
<dbReference type="PANTHER" id="PTHR47712:SF1">
    <property type="entry name" value="OS09G0555300 PROTEIN"/>
    <property type="match status" value="1"/>
</dbReference>
<dbReference type="FunFam" id="2.120.10.80:FF:000193">
    <property type="entry name" value="F-box/kelch-repeat protein isoform A"/>
    <property type="match status" value="1"/>
</dbReference>
<accession>A0A4Y1REG4</accession>
<name>A0A4Y1REG4_PRUDU</name>
<sequence length="622" mass="71147">MYSERLSGEESLRQDFEALSVSKRLMRSVSQKLRKKNQRPGGEEEDDARGISLRCLTLYGRGGGCKVGADTGDDFGDPSNRRRSSASDEGKGYRPICGTEESGMDCFSYGVRERFWKKHNRKDFELEESIRNSRMHIFLPDDILEMCLVRLPLTTLMTARLVCKKWRHLTTTPRFLQMRREGSHQNPWLFIFGAVKDGYCSGEIYALDVSLNQWHVIGADILKGRFMFSVASIQDDIYIVGGCSSLNNFGRVDRSSFKTHKGVMLFSPLTKSWRKVLPMKYARSMPILGVSEVTSDFSTSQSYQNRQDRRIPRSRLGGVSDVYEDPHRLSLRRQCRYAVDENESSLLPNRKSYKFIKQKSDHSSMKSHRRFVIIAVGGLGSWDEPLDSGEIYDSVSKKWTEIQGLPVDFGIVCSGVVCNGMFYVYSESDKLAGYDIERGFWIGIQTSPFPPRYLVMAGFFMLSVFWCEGDGQIGRRNKAVRKVWELDLMYLNWTEVSVHPDAPMDWNAAFVADGNMIFGIEMFKIFGQVLDFFTVCDVSDMEMKWSHISRNRVTHELDASSCSTKSMAVLHLFEWRFLIKTPNREIRVGFPLALVVSGAECTLDTWRWSILIPIRSVICIAC</sequence>
<dbReference type="InterPro" id="IPR001810">
    <property type="entry name" value="F-box_dom"/>
</dbReference>
<dbReference type="InterPro" id="IPR015915">
    <property type="entry name" value="Kelch-typ_b-propeller"/>
</dbReference>